<dbReference type="EMBL" id="JASGBP010000001">
    <property type="protein sequence ID" value="MDI9256361.1"/>
    <property type="molecule type" value="Genomic_DNA"/>
</dbReference>
<reference evidence="1 2" key="1">
    <citation type="submission" date="2023-05" db="EMBL/GenBank/DDBJ databases">
        <title>Flavobacterium sedimenti sp. nov., isolated from the sediment.</title>
        <authorList>
            <person name="Wu N."/>
        </authorList>
    </citation>
    <scope>NUCLEOTIDE SEQUENCE [LARGE SCALE GENOMIC DNA]</scope>
    <source>
        <strain evidence="1 2">YZ-48</strain>
    </source>
</reference>
<evidence type="ECO:0000313" key="1">
    <source>
        <dbReference type="EMBL" id="MDI9256361.1"/>
    </source>
</evidence>
<proteinExistence type="predicted"/>
<comment type="caution">
    <text evidence="1">The sequence shown here is derived from an EMBL/GenBank/DDBJ whole genome shotgun (WGS) entry which is preliminary data.</text>
</comment>
<sequence length="68" mass="7639">MRVTQIIIEKLLNDKNFRLSTALALGVSERNVQKLAQANSDNLTKMAAVKVYYQFGFSDEQIFGTVEA</sequence>
<name>A0ABT6XMQ0_9FLAO</name>
<accession>A0ABT6XMQ0</accession>
<evidence type="ECO:0000313" key="2">
    <source>
        <dbReference type="Proteomes" id="UP001230035"/>
    </source>
</evidence>
<gene>
    <name evidence="1" type="ORF">QHT84_02920</name>
</gene>
<evidence type="ECO:0008006" key="3">
    <source>
        <dbReference type="Google" id="ProtNLM"/>
    </source>
</evidence>
<keyword evidence="2" id="KW-1185">Reference proteome</keyword>
<organism evidence="1 2">
    <name type="scientific">Flavobacterium sedimenticola</name>
    <dbReference type="NCBI Taxonomy" id="3043286"/>
    <lineage>
        <taxon>Bacteria</taxon>
        <taxon>Pseudomonadati</taxon>
        <taxon>Bacteroidota</taxon>
        <taxon>Flavobacteriia</taxon>
        <taxon>Flavobacteriales</taxon>
        <taxon>Flavobacteriaceae</taxon>
        <taxon>Flavobacterium</taxon>
    </lineage>
</organism>
<dbReference type="Proteomes" id="UP001230035">
    <property type="component" value="Unassembled WGS sequence"/>
</dbReference>
<dbReference type="RefSeq" id="WP_283238040.1">
    <property type="nucleotide sequence ID" value="NZ_JASGBP010000001.1"/>
</dbReference>
<protein>
    <recommendedName>
        <fullName evidence="3">XRE family transcriptional regulator</fullName>
    </recommendedName>
</protein>